<dbReference type="EMBL" id="UETC01000006">
    <property type="protein sequence ID" value="SSA47697.1"/>
    <property type="molecule type" value="Genomic_DNA"/>
</dbReference>
<evidence type="ECO:0000313" key="6">
    <source>
        <dbReference type="Proteomes" id="UP000251571"/>
    </source>
</evidence>
<reference evidence="3 5" key="2">
    <citation type="submission" date="2018-03" db="EMBL/GenBank/DDBJ databases">
        <title>Genomic Encyclopedia of Archaeal and Bacterial Type Strains, Phase II (KMG-II): from individual species to whole genera.</title>
        <authorList>
            <person name="Goeker M."/>
        </authorList>
    </citation>
    <scope>NUCLEOTIDE SEQUENCE [LARGE SCALE GENOMIC DNA]</scope>
    <source>
        <strain evidence="3 5">DSM 25227</strain>
    </source>
</reference>
<dbReference type="Proteomes" id="UP000251571">
    <property type="component" value="Unassembled WGS sequence"/>
</dbReference>
<evidence type="ECO:0000256" key="1">
    <source>
        <dbReference type="SAM" id="MobiDB-lite"/>
    </source>
</evidence>
<feature type="domain" description="Glycosyltransferase subfamily 4-like N-terminal" evidence="2">
    <location>
        <begin position="12"/>
        <end position="165"/>
    </location>
</feature>
<sequence>MKVLNVCETAHGGVGIYQKVISRLEADGHEMHHLLPAQHADFVGSGLRRHLFDRPGRGATAVRNMVRAMRQLVHRLDPDIVFFHSTFALAGLAALRLGGDRRPAIYCPHSWAISTVRTNGLKARLVRAVEGRLAGLADCVVCVSEHERALAERLGYRGRFVVLENAVLPPAPDADGALFSDAPDALHLLFVGRLDPQKGFDILFEALRRADRPDLNLYLVGGSVRGDGVTGPLPHGVHKIGWVAGDQIDSWYKSADAVIVPSRWEGLPLVIPEAFRNGTPVLCSDRSGMDALVRSGETGAVFPLDAEILAELLRGLDKQELRRMRPASRAAYEARFSADRLCRGLDDLFRELADPDRRPAAESGRARARRERGGASHLASAARLESHDPSQIAGSRDS</sequence>
<dbReference type="InterPro" id="IPR050194">
    <property type="entry name" value="Glycosyltransferase_grp1"/>
</dbReference>
<dbReference type="EMBL" id="QGDJ01000006">
    <property type="protein sequence ID" value="PWJ17548.1"/>
    <property type="molecule type" value="Genomic_DNA"/>
</dbReference>
<reference evidence="4 6" key="1">
    <citation type="submission" date="2016-10" db="EMBL/GenBank/DDBJ databases">
        <authorList>
            <person name="Cai Z."/>
        </authorList>
    </citation>
    <scope>NUCLEOTIDE SEQUENCE [LARGE SCALE GENOMIC DNA]</scope>
    <source>
        <strain evidence="4 6">DSM 25227</strain>
    </source>
</reference>
<dbReference type="AlphaFoldDB" id="A0A2Y9AYL3"/>
<dbReference type="PANTHER" id="PTHR45947">
    <property type="entry name" value="SULFOQUINOVOSYL TRANSFERASE SQD2"/>
    <property type="match status" value="1"/>
</dbReference>
<dbReference type="SUPFAM" id="SSF53756">
    <property type="entry name" value="UDP-Glycosyltransferase/glycogen phosphorylase"/>
    <property type="match status" value="1"/>
</dbReference>
<dbReference type="GO" id="GO:0016757">
    <property type="term" value="F:glycosyltransferase activity"/>
    <property type="evidence" value="ECO:0007669"/>
    <property type="project" value="TreeGrafter"/>
</dbReference>
<dbReference type="InterPro" id="IPR028098">
    <property type="entry name" value="Glyco_trans_4-like_N"/>
</dbReference>
<dbReference type="RefSeq" id="WP_109564966.1">
    <property type="nucleotide sequence ID" value="NZ_QGDJ01000006.1"/>
</dbReference>
<evidence type="ECO:0000259" key="2">
    <source>
        <dbReference type="Pfam" id="PF13579"/>
    </source>
</evidence>
<dbReference type="Proteomes" id="UP000245839">
    <property type="component" value="Unassembled WGS sequence"/>
</dbReference>
<gene>
    <name evidence="3" type="ORF">BCF38_106159</name>
    <name evidence="4" type="ORF">SAMN05421539_106159</name>
</gene>
<accession>A0A2Y9AYL3</accession>
<organism evidence="4 6">
    <name type="scientific">Jannaschia seohaensis</name>
    <dbReference type="NCBI Taxonomy" id="475081"/>
    <lineage>
        <taxon>Bacteria</taxon>
        <taxon>Pseudomonadati</taxon>
        <taxon>Pseudomonadota</taxon>
        <taxon>Alphaproteobacteria</taxon>
        <taxon>Rhodobacterales</taxon>
        <taxon>Roseobacteraceae</taxon>
        <taxon>Jannaschia</taxon>
    </lineage>
</organism>
<dbReference type="Gene3D" id="3.40.50.2000">
    <property type="entry name" value="Glycogen Phosphorylase B"/>
    <property type="match status" value="2"/>
</dbReference>
<protein>
    <submittedName>
        <fullName evidence="3">Glycosyltransferase involved in cell wall biosynthesis</fullName>
    </submittedName>
    <submittedName>
        <fullName evidence="4">Glycosyltransferase involved in cell wall bisynthesis</fullName>
    </submittedName>
</protein>
<dbReference type="PANTHER" id="PTHR45947:SF13">
    <property type="entry name" value="TRANSFERASE"/>
    <property type="match status" value="1"/>
</dbReference>
<name>A0A2Y9AYL3_9RHOB</name>
<dbReference type="Pfam" id="PF13579">
    <property type="entry name" value="Glyco_trans_4_4"/>
    <property type="match status" value="1"/>
</dbReference>
<feature type="region of interest" description="Disordered" evidence="1">
    <location>
        <begin position="356"/>
        <end position="398"/>
    </location>
</feature>
<dbReference type="Pfam" id="PF13692">
    <property type="entry name" value="Glyco_trans_1_4"/>
    <property type="match status" value="1"/>
</dbReference>
<evidence type="ECO:0000313" key="3">
    <source>
        <dbReference type="EMBL" id="PWJ17548.1"/>
    </source>
</evidence>
<dbReference type="CDD" id="cd03801">
    <property type="entry name" value="GT4_PimA-like"/>
    <property type="match status" value="1"/>
</dbReference>
<evidence type="ECO:0000313" key="5">
    <source>
        <dbReference type="Proteomes" id="UP000245839"/>
    </source>
</evidence>
<dbReference type="OrthoDB" id="5490290at2"/>
<proteinExistence type="predicted"/>
<keyword evidence="4" id="KW-0808">Transferase</keyword>
<keyword evidence="5" id="KW-1185">Reference proteome</keyword>
<evidence type="ECO:0000313" key="4">
    <source>
        <dbReference type="EMBL" id="SSA47697.1"/>
    </source>
</evidence>